<dbReference type="PATRIC" id="fig|1547436.3.peg.732"/>
<dbReference type="SUPFAM" id="SSF54637">
    <property type="entry name" value="Thioesterase/thiol ester dehydrase-isomerase"/>
    <property type="match status" value="1"/>
</dbReference>
<evidence type="ECO:0000313" key="2">
    <source>
        <dbReference type="EMBL" id="KQC31586.1"/>
    </source>
</evidence>
<accession>A0A0Q1DRX9</accession>
<dbReference type="OrthoDB" id="9772788at2"/>
<dbReference type="PANTHER" id="PTHR30272:SF1">
    <property type="entry name" value="3-HYDROXYACYL-[ACYL-CARRIER-PROTEIN] DEHYDRATASE"/>
    <property type="match status" value="1"/>
</dbReference>
<comment type="caution">
    <text evidence="2">The sequence shown here is derived from an EMBL/GenBank/DDBJ whole genome shotgun (WGS) entry which is preliminary data.</text>
</comment>
<gene>
    <name evidence="2" type="ORF">AAY42_03490</name>
</gene>
<keyword evidence="1" id="KW-0456">Lyase</keyword>
<dbReference type="STRING" id="346185.AAY42_03490"/>
<evidence type="ECO:0000256" key="1">
    <source>
        <dbReference type="ARBA" id="ARBA00023239"/>
    </source>
</evidence>
<dbReference type="Pfam" id="PF07977">
    <property type="entry name" value="FabA"/>
    <property type="match status" value="1"/>
</dbReference>
<organism evidence="2 3">
    <name type="scientific">Flagellimonas eckloniae</name>
    <dbReference type="NCBI Taxonomy" id="346185"/>
    <lineage>
        <taxon>Bacteria</taxon>
        <taxon>Pseudomonadati</taxon>
        <taxon>Bacteroidota</taxon>
        <taxon>Flavobacteriia</taxon>
        <taxon>Flavobacteriales</taxon>
        <taxon>Flavobacteriaceae</taxon>
        <taxon>Flagellimonas</taxon>
    </lineage>
</organism>
<dbReference type="PANTHER" id="PTHR30272">
    <property type="entry name" value="3-HYDROXYACYL-[ACYL-CARRIER-PROTEIN] DEHYDRATASE"/>
    <property type="match status" value="1"/>
</dbReference>
<evidence type="ECO:0000313" key="3">
    <source>
        <dbReference type="Proteomes" id="UP000050827"/>
    </source>
</evidence>
<dbReference type="Proteomes" id="UP000050827">
    <property type="component" value="Unassembled WGS sequence"/>
</dbReference>
<name>A0A0Q1DRX9_9FLAO</name>
<protein>
    <submittedName>
        <fullName evidence="2">Hydroxymyristoyl-ACP dehydratase</fullName>
    </submittedName>
</protein>
<sequence length="154" mass="17465">MTSKEILSQLPYSEPFLFVDEIDFVDENGVEGRYTFKKTSHFYQGHFKDYPITPGVLLTECCAQIGLVCLGIYLLKGRTKTSDINENTLQIAMSSSEMEFYLPVSPGETVKVVSEKKYFRFNKLKCNVKLFNSEKKLVCKGVLAGMFKQTSDGK</sequence>
<reference evidence="2 3" key="1">
    <citation type="submission" date="2015-04" db="EMBL/GenBank/DDBJ databases">
        <title>Complete genome of flavobacterium.</title>
        <authorList>
            <person name="Kwon Y.M."/>
            <person name="Kim S.-J."/>
        </authorList>
    </citation>
    <scope>NUCLEOTIDE SEQUENCE [LARGE SCALE GENOMIC DNA]</scope>
    <source>
        <strain evidence="2 3">DK169</strain>
    </source>
</reference>
<dbReference type="Gene3D" id="3.10.129.10">
    <property type="entry name" value="Hotdog Thioesterase"/>
    <property type="match status" value="1"/>
</dbReference>
<dbReference type="InterPro" id="IPR029069">
    <property type="entry name" value="HotDog_dom_sf"/>
</dbReference>
<dbReference type="AlphaFoldDB" id="A0A0Q1DRX9"/>
<keyword evidence="3" id="KW-1185">Reference proteome</keyword>
<proteinExistence type="predicted"/>
<dbReference type="InterPro" id="IPR013114">
    <property type="entry name" value="FabA_FabZ"/>
</dbReference>
<dbReference type="EMBL" id="LCTZ01000002">
    <property type="protein sequence ID" value="KQC31586.1"/>
    <property type="molecule type" value="Genomic_DNA"/>
</dbReference>
<dbReference type="GO" id="GO:0016829">
    <property type="term" value="F:lyase activity"/>
    <property type="evidence" value="ECO:0007669"/>
    <property type="project" value="UniProtKB-KW"/>
</dbReference>